<organism evidence="3 4">
    <name type="scientific">Paraburkholderia humisilvae</name>
    <dbReference type="NCBI Taxonomy" id="627669"/>
    <lineage>
        <taxon>Bacteria</taxon>
        <taxon>Pseudomonadati</taxon>
        <taxon>Pseudomonadota</taxon>
        <taxon>Betaproteobacteria</taxon>
        <taxon>Burkholderiales</taxon>
        <taxon>Burkholderiaceae</taxon>
        <taxon>Paraburkholderia</taxon>
    </lineage>
</organism>
<dbReference type="AlphaFoldDB" id="A0A6J5EMV9"/>
<dbReference type="EMBL" id="CADIKH010000029">
    <property type="protein sequence ID" value="CAB3766285.1"/>
    <property type="molecule type" value="Genomic_DNA"/>
</dbReference>
<evidence type="ECO:0000256" key="1">
    <source>
        <dbReference type="SAM" id="MobiDB-lite"/>
    </source>
</evidence>
<feature type="transmembrane region" description="Helical" evidence="2">
    <location>
        <begin position="29"/>
        <end position="50"/>
    </location>
</feature>
<name>A0A6J5EMV9_9BURK</name>
<accession>A0A6J5EMV9</accession>
<keyword evidence="2" id="KW-1133">Transmembrane helix</keyword>
<protein>
    <submittedName>
        <fullName evidence="3">Uncharacterized protein</fullName>
    </submittedName>
</protein>
<gene>
    <name evidence="3" type="ORF">LMG29542_05333</name>
</gene>
<proteinExistence type="predicted"/>
<dbReference type="InterPro" id="IPR047811">
    <property type="entry name" value="CytC_ox_assmbl_put"/>
</dbReference>
<evidence type="ECO:0000313" key="3">
    <source>
        <dbReference type="EMBL" id="CAB3766285.1"/>
    </source>
</evidence>
<keyword evidence="4" id="KW-1185">Reference proteome</keyword>
<evidence type="ECO:0000256" key="2">
    <source>
        <dbReference type="SAM" id="Phobius"/>
    </source>
</evidence>
<evidence type="ECO:0000313" key="4">
    <source>
        <dbReference type="Proteomes" id="UP000494363"/>
    </source>
</evidence>
<feature type="region of interest" description="Disordered" evidence="1">
    <location>
        <begin position="1"/>
        <end position="21"/>
    </location>
</feature>
<keyword evidence="2" id="KW-0472">Membrane</keyword>
<dbReference type="Proteomes" id="UP000494363">
    <property type="component" value="Unassembled WGS sequence"/>
</dbReference>
<dbReference type="NCBIfam" id="NF038351">
    <property type="entry name" value="cyt_ox_assem_30"/>
    <property type="match status" value="1"/>
</dbReference>
<keyword evidence="2" id="KW-0812">Transmembrane</keyword>
<sequence length="52" mass="5871">MDATRNTSMTRKPPKTRTPDEIRAGSRRLGLILFAIAAAFFVAAFIKQIWFS</sequence>
<reference evidence="3 4" key="1">
    <citation type="submission" date="2020-04" db="EMBL/GenBank/DDBJ databases">
        <authorList>
            <person name="De Canck E."/>
        </authorList>
    </citation>
    <scope>NUCLEOTIDE SEQUENCE [LARGE SCALE GENOMIC DNA]</scope>
    <source>
        <strain evidence="3 4">LMG 29542</strain>
    </source>
</reference>
<feature type="compositionally biased region" description="Polar residues" evidence="1">
    <location>
        <begin position="1"/>
        <end position="10"/>
    </location>
</feature>